<feature type="non-terminal residue" evidence="2">
    <location>
        <position position="1"/>
    </location>
</feature>
<feature type="domain" description="RNase H type-1" evidence="1">
    <location>
        <begin position="1"/>
        <end position="127"/>
    </location>
</feature>
<organism evidence="2 3">
    <name type="scientific">Linum tenue</name>
    <dbReference type="NCBI Taxonomy" id="586396"/>
    <lineage>
        <taxon>Eukaryota</taxon>
        <taxon>Viridiplantae</taxon>
        <taxon>Streptophyta</taxon>
        <taxon>Embryophyta</taxon>
        <taxon>Tracheophyta</taxon>
        <taxon>Spermatophyta</taxon>
        <taxon>Magnoliopsida</taxon>
        <taxon>eudicotyledons</taxon>
        <taxon>Gunneridae</taxon>
        <taxon>Pentapetalae</taxon>
        <taxon>rosids</taxon>
        <taxon>fabids</taxon>
        <taxon>Malpighiales</taxon>
        <taxon>Linaceae</taxon>
        <taxon>Linum</taxon>
    </lineage>
</organism>
<reference evidence="2" key="1">
    <citation type="submission" date="2022-08" db="EMBL/GenBank/DDBJ databases">
        <authorList>
            <person name="Gutierrez-Valencia J."/>
        </authorList>
    </citation>
    <scope>NUCLEOTIDE SEQUENCE</scope>
</reference>
<name>A0AAV0Q3W8_9ROSI</name>
<dbReference type="InterPro" id="IPR012337">
    <property type="entry name" value="RNaseH-like_sf"/>
</dbReference>
<dbReference type="InterPro" id="IPR036397">
    <property type="entry name" value="RNaseH_sf"/>
</dbReference>
<dbReference type="InterPro" id="IPR053151">
    <property type="entry name" value="RNase_H-like"/>
</dbReference>
<keyword evidence="3" id="KW-1185">Reference proteome</keyword>
<dbReference type="Gene3D" id="3.30.420.10">
    <property type="entry name" value="Ribonuclease H-like superfamily/Ribonuclease H"/>
    <property type="match status" value="1"/>
</dbReference>
<dbReference type="AlphaFoldDB" id="A0AAV0Q3W8"/>
<gene>
    <name evidence="2" type="ORF">LITE_LOCUS41309</name>
</gene>
<proteinExistence type="predicted"/>
<comment type="caution">
    <text evidence="2">The sequence shown here is derived from an EMBL/GenBank/DDBJ whole genome shotgun (WGS) entry which is preliminary data.</text>
</comment>
<evidence type="ECO:0000259" key="1">
    <source>
        <dbReference type="PROSITE" id="PS50879"/>
    </source>
</evidence>
<dbReference type="Pfam" id="PF13456">
    <property type="entry name" value="RVT_3"/>
    <property type="match status" value="1"/>
</dbReference>
<dbReference type="InterPro" id="IPR044730">
    <property type="entry name" value="RNase_H-like_dom_plant"/>
</dbReference>
<protein>
    <recommendedName>
        <fullName evidence="1">RNase H type-1 domain-containing protein</fullName>
    </recommendedName>
</protein>
<dbReference type="Proteomes" id="UP001154282">
    <property type="component" value="Unassembled WGS sequence"/>
</dbReference>
<dbReference type="SUPFAM" id="SSF53098">
    <property type="entry name" value="Ribonuclease H-like"/>
    <property type="match status" value="1"/>
</dbReference>
<dbReference type="GO" id="GO:0003676">
    <property type="term" value="F:nucleic acid binding"/>
    <property type="evidence" value="ECO:0007669"/>
    <property type="project" value="InterPro"/>
</dbReference>
<dbReference type="PANTHER" id="PTHR47723">
    <property type="entry name" value="OS05G0353850 PROTEIN"/>
    <property type="match status" value="1"/>
</dbReference>
<dbReference type="GO" id="GO:0004523">
    <property type="term" value="F:RNA-DNA hybrid ribonuclease activity"/>
    <property type="evidence" value="ECO:0007669"/>
    <property type="project" value="InterPro"/>
</dbReference>
<dbReference type="PROSITE" id="PS50879">
    <property type="entry name" value="RNASE_H_1"/>
    <property type="match status" value="1"/>
</dbReference>
<accession>A0AAV0Q3W8</accession>
<evidence type="ECO:0000313" key="3">
    <source>
        <dbReference type="Proteomes" id="UP001154282"/>
    </source>
</evidence>
<dbReference type="InterPro" id="IPR002156">
    <property type="entry name" value="RNaseH_domain"/>
</dbReference>
<dbReference type="CDD" id="cd06222">
    <property type="entry name" value="RNase_H_like"/>
    <property type="match status" value="1"/>
</dbReference>
<sequence length="163" mass="18336">VTLNTDGSVLPESGHAAAGGLIRDHLGRCFAAFSMNLGICSITRAELRGAVEGLQLAWELGYRRVNVQLDSRCAVEILQRHQDHDHRHTAVSHRFQELMQRDWEVSLTHIYREGNKCADYIASRGHQMPLGYSMFPTTDTTLVSWILYDTLGLSEPRLVMNEG</sequence>
<evidence type="ECO:0000313" key="2">
    <source>
        <dbReference type="EMBL" id="CAI0539110.1"/>
    </source>
</evidence>
<dbReference type="EMBL" id="CAMGYJ010000009">
    <property type="protein sequence ID" value="CAI0539110.1"/>
    <property type="molecule type" value="Genomic_DNA"/>
</dbReference>
<dbReference type="PANTHER" id="PTHR47723:SF13">
    <property type="entry name" value="PUTATIVE-RELATED"/>
    <property type="match status" value="1"/>
</dbReference>